<dbReference type="AlphaFoldDB" id="A0A847S498"/>
<evidence type="ECO:0000259" key="6">
    <source>
        <dbReference type="Pfam" id="PF00892"/>
    </source>
</evidence>
<feature type="transmembrane region" description="Helical" evidence="5">
    <location>
        <begin position="58"/>
        <end position="77"/>
    </location>
</feature>
<dbReference type="InterPro" id="IPR037185">
    <property type="entry name" value="EmrE-like"/>
</dbReference>
<dbReference type="EMBL" id="JABAIM010000001">
    <property type="protein sequence ID" value="NLR74623.1"/>
    <property type="molecule type" value="Genomic_DNA"/>
</dbReference>
<keyword evidence="8" id="KW-1185">Reference proteome</keyword>
<comment type="caution">
    <text evidence="7">The sequence shown here is derived from an EMBL/GenBank/DDBJ whole genome shotgun (WGS) entry which is preliminary data.</text>
</comment>
<proteinExistence type="predicted"/>
<organism evidence="7 8">
    <name type="scientific">Leeia aquatica</name>
    <dbReference type="NCBI Taxonomy" id="2725557"/>
    <lineage>
        <taxon>Bacteria</taxon>
        <taxon>Pseudomonadati</taxon>
        <taxon>Pseudomonadota</taxon>
        <taxon>Betaproteobacteria</taxon>
        <taxon>Neisseriales</taxon>
        <taxon>Leeiaceae</taxon>
        <taxon>Leeia</taxon>
    </lineage>
</organism>
<feature type="transmembrane region" description="Helical" evidence="5">
    <location>
        <begin position="83"/>
        <end position="104"/>
    </location>
</feature>
<keyword evidence="3 5" id="KW-1133">Transmembrane helix</keyword>
<feature type="transmembrane region" description="Helical" evidence="5">
    <location>
        <begin position="28"/>
        <end position="46"/>
    </location>
</feature>
<sequence>MLLASLGFAGMGALVKLGSEHHFSAAELVFYRSLLSLLMVYALIVWRKQSLRTQYVRAHVQRSLAGTAALMTSFYTLSRLPLATASTLQYTSALFLALLTVVVYRKRPPLPVLLAIGLGFLGVVSLLKPTFSSQNLSAALVGLLSGLLAALAYVNVKTLGKLGEPGWRVVFYFTLTATLAAGGLMLFDHFHTIDARGALILLGLGATGTLGQTALTHAYRQGKTLVVASLSYATVLLSALLGWCIWGNGLDLWSGLGMLLVVGSGVLSVLGSRED</sequence>
<feature type="domain" description="EamA" evidence="6">
    <location>
        <begin position="137"/>
        <end position="268"/>
    </location>
</feature>
<feature type="transmembrane region" description="Helical" evidence="5">
    <location>
        <begin position="111"/>
        <end position="130"/>
    </location>
</feature>
<protein>
    <submittedName>
        <fullName evidence="7">DMT family transporter</fullName>
    </submittedName>
</protein>
<evidence type="ECO:0000256" key="5">
    <source>
        <dbReference type="SAM" id="Phobius"/>
    </source>
</evidence>
<comment type="subcellular location">
    <subcellularLocation>
        <location evidence="1">Membrane</location>
        <topology evidence="1">Multi-pass membrane protein</topology>
    </subcellularLocation>
</comment>
<evidence type="ECO:0000256" key="2">
    <source>
        <dbReference type="ARBA" id="ARBA00022692"/>
    </source>
</evidence>
<evidence type="ECO:0000256" key="1">
    <source>
        <dbReference type="ARBA" id="ARBA00004141"/>
    </source>
</evidence>
<accession>A0A847S498</accession>
<dbReference type="GO" id="GO:0016020">
    <property type="term" value="C:membrane"/>
    <property type="evidence" value="ECO:0007669"/>
    <property type="project" value="UniProtKB-SubCell"/>
</dbReference>
<feature type="domain" description="EamA" evidence="6">
    <location>
        <begin position="1"/>
        <end position="126"/>
    </location>
</feature>
<dbReference type="PANTHER" id="PTHR22911:SF6">
    <property type="entry name" value="SOLUTE CARRIER FAMILY 35 MEMBER G1"/>
    <property type="match status" value="1"/>
</dbReference>
<gene>
    <name evidence="7" type="ORF">HF682_05570</name>
</gene>
<evidence type="ECO:0000256" key="4">
    <source>
        <dbReference type="ARBA" id="ARBA00023136"/>
    </source>
</evidence>
<feature type="transmembrane region" description="Helical" evidence="5">
    <location>
        <begin position="199"/>
        <end position="218"/>
    </location>
</feature>
<dbReference type="SUPFAM" id="SSF103481">
    <property type="entry name" value="Multidrug resistance efflux transporter EmrE"/>
    <property type="match status" value="2"/>
</dbReference>
<keyword evidence="4 5" id="KW-0472">Membrane</keyword>
<feature type="transmembrane region" description="Helical" evidence="5">
    <location>
        <begin position="225"/>
        <end position="246"/>
    </location>
</feature>
<feature type="transmembrane region" description="Helical" evidence="5">
    <location>
        <begin position="252"/>
        <end position="270"/>
    </location>
</feature>
<reference evidence="7 8" key="1">
    <citation type="submission" date="2020-04" db="EMBL/GenBank/DDBJ databases">
        <title>Draft genome of Leeia sp. IMCC25680.</title>
        <authorList>
            <person name="Song J."/>
            <person name="Cho J.-C."/>
        </authorList>
    </citation>
    <scope>NUCLEOTIDE SEQUENCE [LARGE SCALE GENOMIC DNA]</scope>
    <source>
        <strain evidence="7 8">IMCC25680</strain>
    </source>
</reference>
<feature type="transmembrane region" description="Helical" evidence="5">
    <location>
        <begin position="166"/>
        <end position="187"/>
    </location>
</feature>
<evidence type="ECO:0000256" key="3">
    <source>
        <dbReference type="ARBA" id="ARBA00022989"/>
    </source>
</evidence>
<keyword evidence="2 5" id="KW-0812">Transmembrane</keyword>
<dbReference type="Pfam" id="PF00892">
    <property type="entry name" value="EamA"/>
    <property type="match status" value="2"/>
</dbReference>
<name>A0A847S498_9NEIS</name>
<dbReference type="PANTHER" id="PTHR22911">
    <property type="entry name" value="ACYL-MALONYL CONDENSING ENZYME-RELATED"/>
    <property type="match status" value="1"/>
</dbReference>
<dbReference type="Proteomes" id="UP000587991">
    <property type="component" value="Unassembled WGS sequence"/>
</dbReference>
<evidence type="ECO:0000313" key="8">
    <source>
        <dbReference type="Proteomes" id="UP000587991"/>
    </source>
</evidence>
<feature type="transmembrane region" description="Helical" evidence="5">
    <location>
        <begin position="136"/>
        <end position="154"/>
    </location>
</feature>
<evidence type="ECO:0000313" key="7">
    <source>
        <dbReference type="EMBL" id="NLR74623.1"/>
    </source>
</evidence>
<dbReference type="InterPro" id="IPR000620">
    <property type="entry name" value="EamA_dom"/>
</dbReference>